<proteinExistence type="predicted"/>
<evidence type="ECO:0000256" key="2">
    <source>
        <dbReference type="ARBA" id="ARBA00022801"/>
    </source>
</evidence>
<dbReference type="AlphaFoldDB" id="A0A927FA77"/>
<feature type="domain" description="Sulfatase N-terminal" evidence="3">
    <location>
        <begin position="6"/>
        <end position="348"/>
    </location>
</feature>
<dbReference type="Proteomes" id="UP000622317">
    <property type="component" value="Unassembled WGS sequence"/>
</dbReference>
<dbReference type="Pfam" id="PF00884">
    <property type="entry name" value="Sulfatase"/>
    <property type="match status" value="1"/>
</dbReference>
<keyword evidence="2 4" id="KW-0378">Hydrolase</keyword>
<dbReference type="InterPro" id="IPR000917">
    <property type="entry name" value="Sulfatase_N"/>
</dbReference>
<dbReference type="GO" id="GO:0008484">
    <property type="term" value="F:sulfuric ester hydrolase activity"/>
    <property type="evidence" value="ECO:0007669"/>
    <property type="project" value="TreeGrafter"/>
</dbReference>
<dbReference type="Gene3D" id="3.40.720.10">
    <property type="entry name" value="Alkaline Phosphatase, subunit A"/>
    <property type="match status" value="1"/>
</dbReference>
<dbReference type="GO" id="GO:0046872">
    <property type="term" value="F:metal ion binding"/>
    <property type="evidence" value="ECO:0007669"/>
    <property type="project" value="UniProtKB-KW"/>
</dbReference>
<dbReference type="EMBL" id="JACYFG010000036">
    <property type="protein sequence ID" value="MBD5780685.1"/>
    <property type="molecule type" value="Genomic_DNA"/>
</dbReference>
<name>A0A927FA77_9BACT</name>
<protein>
    <submittedName>
        <fullName evidence="4">Sulfatase-like hydrolase/transferase</fullName>
    </submittedName>
</protein>
<organism evidence="4 5">
    <name type="scientific">Pelagicoccus enzymogenes</name>
    <dbReference type="NCBI Taxonomy" id="2773457"/>
    <lineage>
        <taxon>Bacteria</taxon>
        <taxon>Pseudomonadati</taxon>
        <taxon>Verrucomicrobiota</taxon>
        <taxon>Opitutia</taxon>
        <taxon>Puniceicoccales</taxon>
        <taxon>Pelagicoccaceae</taxon>
        <taxon>Pelagicoccus</taxon>
    </lineage>
</organism>
<comment type="caution">
    <text evidence="4">The sequence shown here is derived from an EMBL/GenBank/DDBJ whole genome shotgun (WGS) entry which is preliminary data.</text>
</comment>
<dbReference type="InterPro" id="IPR017850">
    <property type="entry name" value="Alkaline_phosphatase_core_sf"/>
</dbReference>
<dbReference type="PANTHER" id="PTHR45953:SF1">
    <property type="entry name" value="IDURONATE 2-SULFATASE"/>
    <property type="match status" value="1"/>
</dbReference>
<dbReference type="SUPFAM" id="SSF53649">
    <property type="entry name" value="Alkaline phosphatase-like"/>
    <property type="match status" value="1"/>
</dbReference>
<evidence type="ECO:0000256" key="1">
    <source>
        <dbReference type="ARBA" id="ARBA00022723"/>
    </source>
</evidence>
<keyword evidence="5" id="KW-1185">Reference proteome</keyword>
<evidence type="ECO:0000313" key="4">
    <source>
        <dbReference type="EMBL" id="MBD5780685.1"/>
    </source>
</evidence>
<evidence type="ECO:0000313" key="5">
    <source>
        <dbReference type="Proteomes" id="UP000622317"/>
    </source>
</evidence>
<keyword evidence="1" id="KW-0479">Metal-binding</keyword>
<accession>A0A927FA77</accession>
<evidence type="ECO:0000259" key="3">
    <source>
        <dbReference type="Pfam" id="PF00884"/>
    </source>
</evidence>
<dbReference type="RefSeq" id="WP_191617781.1">
    <property type="nucleotide sequence ID" value="NZ_JACYFG010000036.1"/>
</dbReference>
<reference evidence="4" key="1">
    <citation type="submission" date="2020-09" db="EMBL/GenBank/DDBJ databases">
        <title>Pelagicoccus enzymogenes sp. nov. with an EPS production, isolated from marine sediment.</title>
        <authorList>
            <person name="Feng X."/>
        </authorList>
    </citation>
    <scope>NUCLEOTIDE SEQUENCE</scope>
    <source>
        <strain evidence="4">NFK12</strain>
    </source>
</reference>
<dbReference type="PANTHER" id="PTHR45953">
    <property type="entry name" value="IDURONATE 2-SULFATASE"/>
    <property type="match status" value="1"/>
</dbReference>
<gene>
    <name evidence="4" type="ORF">IEN85_14390</name>
</gene>
<sequence>MSEKRKNILFLFTDQFRADCIGALGNSQIKTPNLDRLVRSGTAFTRCYTPSPVCVAARHALTCGVSPHQTGCVDNVDIECHRTSFMDELNMLEYQTHGVGKMHFVEGKGDWGFQSRDVSEELVYPGVRDDYRDYLAKNGFEHVLDPHGLRSEYYYLPQPSQLPDRHHNTTWVADRSIDFLRNRDRDRPFFLWSSFIKPHPPFETPIPWSRIYSMHEMDEPYLPDGYEEQQSLWNRVQNRYKYRDGGYDRHISRMIRAAYYATISHVDFHLGRILDALGDEIENTLVVFSSDHGEMLGDFGCYGKRCMLDASARIPMLASLPGVIPEGEICDRAVSLLDLYPTFIDTADPLMSKTSLEGTSLVSTLEGNEAERVVFSQFSQNGLGLYLAADSKWKYVYSAADEKEWLYRGSEEEINLAADPAFSGELIRLRESLFERFKGDGYDAPWDGEGWRQFPKWEMPAAKDYGLLRQDPPELQQEIAALGVYERPRPDTANILKELADFSTQSGVRNPR</sequence>
<dbReference type="GO" id="GO:0005737">
    <property type="term" value="C:cytoplasm"/>
    <property type="evidence" value="ECO:0007669"/>
    <property type="project" value="TreeGrafter"/>
</dbReference>